<dbReference type="PROSITE" id="PS51257">
    <property type="entry name" value="PROKAR_LIPOPROTEIN"/>
    <property type="match status" value="1"/>
</dbReference>
<proteinExistence type="predicted"/>
<name>A0A4Y2TA37_ARAVE</name>
<dbReference type="Proteomes" id="UP000499080">
    <property type="component" value="Unassembled WGS sequence"/>
</dbReference>
<reference evidence="1 2" key="1">
    <citation type="journal article" date="2019" name="Sci. Rep.">
        <title>Orb-weaving spider Araneus ventricosus genome elucidates the spidroin gene catalogue.</title>
        <authorList>
            <person name="Kono N."/>
            <person name="Nakamura H."/>
            <person name="Ohtoshi R."/>
            <person name="Moran D.A.P."/>
            <person name="Shinohara A."/>
            <person name="Yoshida Y."/>
            <person name="Fujiwara M."/>
            <person name="Mori M."/>
            <person name="Tomita M."/>
            <person name="Arakawa K."/>
        </authorList>
    </citation>
    <scope>NUCLEOTIDE SEQUENCE [LARGE SCALE GENOMIC DNA]</scope>
</reference>
<organism evidence="1 2">
    <name type="scientific">Araneus ventricosus</name>
    <name type="common">Orbweaver spider</name>
    <name type="synonym">Epeira ventricosa</name>
    <dbReference type="NCBI Taxonomy" id="182803"/>
    <lineage>
        <taxon>Eukaryota</taxon>
        <taxon>Metazoa</taxon>
        <taxon>Ecdysozoa</taxon>
        <taxon>Arthropoda</taxon>
        <taxon>Chelicerata</taxon>
        <taxon>Arachnida</taxon>
        <taxon>Araneae</taxon>
        <taxon>Araneomorphae</taxon>
        <taxon>Entelegynae</taxon>
        <taxon>Araneoidea</taxon>
        <taxon>Araneidae</taxon>
        <taxon>Araneus</taxon>
    </lineage>
</organism>
<evidence type="ECO:0000313" key="1">
    <source>
        <dbReference type="EMBL" id="GBN97081.1"/>
    </source>
</evidence>
<accession>A0A4Y2TA37</accession>
<sequence length="152" mass="17978">MFTRDNAWPYSTTEGNIEFGFFSLFISSCLKNFDDPQVFLLMDRKKCRFCGRFSPPKKEYYCFLEEEDDDGCFTTNLEGSENLVQKTMKPDCNPLEYSTVNFEYSNVTFRRLIVKNLEKSFSCEMKTKENVQLRTVVPILQRWVLPQTYLQS</sequence>
<gene>
    <name evidence="1" type="ORF">AVEN_44567_1</name>
</gene>
<evidence type="ECO:0000313" key="2">
    <source>
        <dbReference type="Proteomes" id="UP000499080"/>
    </source>
</evidence>
<protein>
    <submittedName>
        <fullName evidence="1">Uncharacterized protein</fullName>
    </submittedName>
</protein>
<dbReference type="AlphaFoldDB" id="A0A4Y2TA37"/>
<dbReference type="EMBL" id="BGPR01026955">
    <property type="protein sequence ID" value="GBN97081.1"/>
    <property type="molecule type" value="Genomic_DNA"/>
</dbReference>
<comment type="caution">
    <text evidence="1">The sequence shown here is derived from an EMBL/GenBank/DDBJ whole genome shotgun (WGS) entry which is preliminary data.</text>
</comment>
<keyword evidence="2" id="KW-1185">Reference proteome</keyword>